<comment type="caution">
    <text evidence="1">The sequence shown here is derived from an EMBL/GenBank/DDBJ whole genome shotgun (WGS) entry which is preliminary data.</text>
</comment>
<sequence>MSGSREEERRKLADIINHWNANRLDLFEISQPTEQTISGMEEESFQLLSYSGVATANQHNLHRGFLRRMPFLLQPGIQPGSCIKDADSSCHTTKELDDMWNRIVQKSIKTKKMHKVSNGTICVG</sequence>
<name>A0ABV0ZVW4_9TELE</name>
<protein>
    <recommendedName>
        <fullName evidence="3">Afadin</fullName>
    </recommendedName>
</protein>
<evidence type="ECO:0008006" key="3">
    <source>
        <dbReference type="Google" id="ProtNLM"/>
    </source>
</evidence>
<gene>
    <name evidence="1" type="ORF">AMECASPLE_005075</name>
</gene>
<evidence type="ECO:0000313" key="2">
    <source>
        <dbReference type="Proteomes" id="UP001469553"/>
    </source>
</evidence>
<dbReference type="Proteomes" id="UP001469553">
    <property type="component" value="Unassembled WGS sequence"/>
</dbReference>
<accession>A0ABV0ZVW4</accession>
<keyword evidence="2" id="KW-1185">Reference proteome</keyword>
<reference evidence="1 2" key="1">
    <citation type="submission" date="2021-06" db="EMBL/GenBank/DDBJ databases">
        <authorList>
            <person name="Palmer J.M."/>
        </authorList>
    </citation>
    <scope>NUCLEOTIDE SEQUENCE [LARGE SCALE GENOMIC DNA]</scope>
    <source>
        <strain evidence="1 2">AS_MEX2019</strain>
        <tissue evidence="1">Muscle</tissue>
    </source>
</reference>
<evidence type="ECO:0000313" key="1">
    <source>
        <dbReference type="EMBL" id="MEQ2310069.1"/>
    </source>
</evidence>
<organism evidence="1 2">
    <name type="scientific">Ameca splendens</name>
    <dbReference type="NCBI Taxonomy" id="208324"/>
    <lineage>
        <taxon>Eukaryota</taxon>
        <taxon>Metazoa</taxon>
        <taxon>Chordata</taxon>
        <taxon>Craniata</taxon>
        <taxon>Vertebrata</taxon>
        <taxon>Euteleostomi</taxon>
        <taxon>Actinopterygii</taxon>
        <taxon>Neopterygii</taxon>
        <taxon>Teleostei</taxon>
        <taxon>Neoteleostei</taxon>
        <taxon>Acanthomorphata</taxon>
        <taxon>Ovalentaria</taxon>
        <taxon>Atherinomorphae</taxon>
        <taxon>Cyprinodontiformes</taxon>
        <taxon>Goodeidae</taxon>
        <taxon>Ameca</taxon>
    </lineage>
</organism>
<proteinExistence type="predicted"/>
<dbReference type="EMBL" id="JAHRIP010075460">
    <property type="protein sequence ID" value="MEQ2310069.1"/>
    <property type="molecule type" value="Genomic_DNA"/>
</dbReference>